<proteinExistence type="inferred from homology"/>
<evidence type="ECO:0000256" key="3">
    <source>
        <dbReference type="ARBA" id="ARBA00022722"/>
    </source>
</evidence>
<evidence type="ECO:0000256" key="6">
    <source>
        <dbReference type="NCBIfam" id="TIGR01280"/>
    </source>
</evidence>
<evidence type="ECO:0000313" key="7">
    <source>
        <dbReference type="EMBL" id="MFB5945586.1"/>
    </source>
</evidence>
<dbReference type="GO" id="GO:0008855">
    <property type="term" value="F:exodeoxyribonuclease VII activity"/>
    <property type="evidence" value="ECO:0007669"/>
    <property type="project" value="UniProtKB-EC"/>
</dbReference>
<comment type="caution">
    <text evidence="7">The sequence shown here is derived from an EMBL/GenBank/DDBJ whole genome shotgun (WGS) entry which is preliminary data.</text>
</comment>
<evidence type="ECO:0000256" key="5">
    <source>
        <dbReference type="ARBA" id="ARBA00022839"/>
    </source>
</evidence>
<dbReference type="Proteomes" id="UP001580928">
    <property type="component" value="Unassembled WGS sequence"/>
</dbReference>
<dbReference type="InterPro" id="IPR037004">
    <property type="entry name" value="Exonuc_VII_ssu_sf"/>
</dbReference>
<dbReference type="SUPFAM" id="SSF116842">
    <property type="entry name" value="XseB-like"/>
    <property type="match status" value="1"/>
</dbReference>
<reference evidence="7 8" key="1">
    <citation type="submission" date="2024-04" db="EMBL/GenBank/DDBJ databases">
        <title>Albibacterium profundi sp. nov., isolated from sediment of the Challenger Deep of Mariana Trench.</title>
        <authorList>
            <person name="Wang Y."/>
        </authorList>
    </citation>
    <scope>NUCLEOTIDE SEQUENCE [LARGE SCALE GENOMIC DNA]</scope>
    <source>
        <strain evidence="7 8">RHL897</strain>
    </source>
</reference>
<dbReference type="RefSeq" id="WP_375557121.1">
    <property type="nucleotide sequence ID" value="NZ_JBBVGT010000002.1"/>
</dbReference>
<keyword evidence="8" id="KW-1185">Reference proteome</keyword>
<dbReference type="Gene3D" id="1.10.287.1040">
    <property type="entry name" value="Exonuclease VII, small subunit"/>
    <property type="match status" value="1"/>
</dbReference>
<comment type="similarity">
    <text evidence="1">Belongs to the XseB family.</text>
</comment>
<keyword evidence="5" id="KW-0269">Exonuclease</keyword>
<evidence type="ECO:0000256" key="1">
    <source>
        <dbReference type="ARBA" id="ARBA00009998"/>
    </source>
</evidence>
<evidence type="ECO:0000313" key="8">
    <source>
        <dbReference type="Proteomes" id="UP001580928"/>
    </source>
</evidence>
<dbReference type="NCBIfam" id="TIGR01280">
    <property type="entry name" value="xseB"/>
    <property type="match status" value="1"/>
</dbReference>
<evidence type="ECO:0000256" key="4">
    <source>
        <dbReference type="ARBA" id="ARBA00022801"/>
    </source>
</evidence>
<dbReference type="EMBL" id="JBBVGT010000002">
    <property type="protein sequence ID" value="MFB5945586.1"/>
    <property type="molecule type" value="Genomic_DNA"/>
</dbReference>
<name>A0ABV5CDE6_9SPHI</name>
<dbReference type="InterPro" id="IPR003761">
    <property type="entry name" value="Exonuc_VII_S"/>
</dbReference>
<accession>A0ABV5CDE6</accession>
<organism evidence="7 8">
    <name type="scientific">Albibacterium profundi</name>
    <dbReference type="NCBI Taxonomy" id="3134906"/>
    <lineage>
        <taxon>Bacteria</taxon>
        <taxon>Pseudomonadati</taxon>
        <taxon>Bacteroidota</taxon>
        <taxon>Sphingobacteriia</taxon>
        <taxon>Sphingobacteriales</taxon>
        <taxon>Sphingobacteriaceae</taxon>
        <taxon>Albibacterium</taxon>
    </lineage>
</organism>
<protein>
    <recommendedName>
        <fullName evidence="6">Exodeoxyribonuclease VII small subunit</fullName>
        <ecNumber evidence="6">3.1.11.6</ecNumber>
    </recommendedName>
</protein>
<keyword evidence="4 7" id="KW-0378">Hydrolase</keyword>
<keyword evidence="3" id="KW-0540">Nuclease</keyword>
<sequence>MADKITYTEAFDELQTIISHLEKGDVAVDELADKIKRASLLIEVCRAKLTATEDEVKRIIDQL</sequence>
<evidence type="ECO:0000256" key="2">
    <source>
        <dbReference type="ARBA" id="ARBA00022490"/>
    </source>
</evidence>
<gene>
    <name evidence="7" type="primary">xseB</name>
    <name evidence="7" type="ORF">WKR92_07055</name>
</gene>
<dbReference type="Pfam" id="PF02609">
    <property type="entry name" value="Exonuc_VII_S"/>
    <property type="match status" value="1"/>
</dbReference>
<keyword evidence="2" id="KW-0963">Cytoplasm</keyword>
<dbReference type="EC" id="3.1.11.6" evidence="6"/>